<dbReference type="AlphaFoldDB" id="A0A426XJN7"/>
<feature type="compositionally biased region" description="Polar residues" evidence="1">
    <location>
        <begin position="145"/>
        <end position="155"/>
    </location>
</feature>
<feature type="compositionally biased region" description="Low complexity" evidence="1">
    <location>
        <begin position="135"/>
        <end position="144"/>
    </location>
</feature>
<feature type="region of interest" description="Disordered" evidence="1">
    <location>
        <begin position="38"/>
        <end position="60"/>
    </location>
</feature>
<accession>A0A426XJN7</accession>
<sequence>MEEKKEGDKDLCYGTLGLNPRTPEPEVVVGHACLAMSGGETRRRRRRAGGGWDYEPEGQRTTRRGDMVGAAAAAEATVPDAAELSSFPVDTKTWILRGHLSPPSWTSSAPKISPISSAADNGYYTYFIVDSSPSTVATSASSTDGTNEISTDLPTSADTVAATLTSFLSSEQRNLSRLPSLQPR</sequence>
<gene>
    <name evidence="2" type="ORF">B296_00057950</name>
</gene>
<proteinExistence type="predicted"/>
<feature type="region of interest" description="Disordered" evidence="1">
    <location>
        <begin position="1"/>
        <end position="20"/>
    </location>
</feature>
<reference evidence="2 3" key="1">
    <citation type="journal article" date="2014" name="Agronomy (Basel)">
        <title>A Draft Genome Sequence for Ensete ventricosum, the Drought-Tolerant Tree Against Hunger.</title>
        <authorList>
            <person name="Harrison J."/>
            <person name="Moore K.A."/>
            <person name="Paszkiewicz K."/>
            <person name="Jones T."/>
            <person name="Grant M."/>
            <person name="Ambacheew D."/>
            <person name="Muzemil S."/>
            <person name="Studholme D.J."/>
        </authorList>
    </citation>
    <scope>NUCLEOTIDE SEQUENCE [LARGE SCALE GENOMIC DNA]</scope>
</reference>
<name>A0A426XJN7_ENSVE</name>
<organism evidence="2 3">
    <name type="scientific">Ensete ventricosum</name>
    <name type="common">Abyssinian banana</name>
    <name type="synonym">Musa ensete</name>
    <dbReference type="NCBI Taxonomy" id="4639"/>
    <lineage>
        <taxon>Eukaryota</taxon>
        <taxon>Viridiplantae</taxon>
        <taxon>Streptophyta</taxon>
        <taxon>Embryophyta</taxon>
        <taxon>Tracheophyta</taxon>
        <taxon>Spermatophyta</taxon>
        <taxon>Magnoliopsida</taxon>
        <taxon>Liliopsida</taxon>
        <taxon>Zingiberales</taxon>
        <taxon>Musaceae</taxon>
        <taxon>Ensete</taxon>
    </lineage>
</organism>
<evidence type="ECO:0000313" key="2">
    <source>
        <dbReference type="EMBL" id="RRT39663.1"/>
    </source>
</evidence>
<comment type="caution">
    <text evidence="2">The sequence shown here is derived from an EMBL/GenBank/DDBJ whole genome shotgun (WGS) entry which is preliminary data.</text>
</comment>
<evidence type="ECO:0000313" key="3">
    <source>
        <dbReference type="Proteomes" id="UP000287651"/>
    </source>
</evidence>
<dbReference type="EMBL" id="AMZH03019991">
    <property type="protein sequence ID" value="RRT39663.1"/>
    <property type="molecule type" value="Genomic_DNA"/>
</dbReference>
<dbReference type="Proteomes" id="UP000287651">
    <property type="component" value="Unassembled WGS sequence"/>
</dbReference>
<evidence type="ECO:0000256" key="1">
    <source>
        <dbReference type="SAM" id="MobiDB-lite"/>
    </source>
</evidence>
<protein>
    <submittedName>
        <fullName evidence="2">Uncharacterized protein</fullName>
    </submittedName>
</protein>
<feature type="compositionally biased region" description="Basic and acidic residues" evidence="1">
    <location>
        <begin position="1"/>
        <end position="11"/>
    </location>
</feature>
<feature type="region of interest" description="Disordered" evidence="1">
    <location>
        <begin position="135"/>
        <end position="155"/>
    </location>
</feature>